<dbReference type="InterPro" id="IPR031107">
    <property type="entry name" value="Small_HSP"/>
</dbReference>
<dbReference type="CDD" id="cd06464">
    <property type="entry name" value="ACD_sHsps-like"/>
    <property type="match status" value="1"/>
</dbReference>
<comment type="similarity">
    <text evidence="1 2">Belongs to the small heat shock protein (HSP20) family.</text>
</comment>
<dbReference type="SUPFAM" id="SSF49764">
    <property type="entry name" value="HSP20-like chaperones"/>
    <property type="match status" value="1"/>
</dbReference>
<comment type="caution">
    <text evidence="4">The sequence shown here is derived from an EMBL/GenBank/DDBJ whole genome shotgun (WGS) entry which is preliminary data.</text>
</comment>
<evidence type="ECO:0000256" key="1">
    <source>
        <dbReference type="PROSITE-ProRule" id="PRU00285"/>
    </source>
</evidence>
<dbReference type="Proteomes" id="UP000470875">
    <property type="component" value="Unassembled WGS sequence"/>
</dbReference>
<protein>
    <submittedName>
        <fullName evidence="4">Hsp20/alpha crystallin family protein</fullName>
    </submittedName>
</protein>
<accession>A0A6N7W773</accession>
<dbReference type="RefSeq" id="WP_154544139.1">
    <property type="nucleotide sequence ID" value="NZ_VULO01000005.1"/>
</dbReference>
<dbReference type="InterPro" id="IPR008978">
    <property type="entry name" value="HSP20-like_chaperone"/>
</dbReference>
<sequence>MTTIDTWRDFDRLAQTILAGKPALRAMPMDLFRRGNEYILSADLPGIDPSSIDVDIDGQQLTIRAERFVPDSKDVKWLVRERSGGTFVRQLSVGEGIDTSSITASYDDGVLTVTMPVRESAKPRKISVARVSEGEAEEAKVVEA</sequence>
<dbReference type="AlphaFoldDB" id="A0A6N7W773"/>
<evidence type="ECO:0000256" key="2">
    <source>
        <dbReference type="RuleBase" id="RU003616"/>
    </source>
</evidence>
<name>A0A6N7W773_9ACTO</name>
<evidence type="ECO:0000313" key="4">
    <source>
        <dbReference type="EMBL" id="MSS84096.1"/>
    </source>
</evidence>
<feature type="domain" description="SHSP" evidence="3">
    <location>
        <begin position="20"/>
        <end position="132"/>
    </location>
</feature>
<reference evidence="4 5" key="1">
    <citation type="submission" date="2019-08" db="EMBL/GenBank/DDBJ databases">
        <title>In-depth cultivation of the pig gut microbiome towards novel bacterial diversity and tailored functional studies.</title>
        <authorList>
            <person name="Wylensek D."/>
            <person name="Hitch T.C.A."/>
            <person name="Clavel T."/>
        </authorList>
    </citation>
    <scope>NUCLEOTIDE SEQUENCE [LARGE SCALE GENOMIC DNA]</scope>
    <source>
        <strain evidence="4 5">WB03_NA08</strain>
    </source>
</reference>
<dbReference type="PROSITE" id="PS01031">
    <property type="entry name" value="SHSP"/>
    <property type="match status" value="1"/>
</dbReference>
<dbReference type="InterPro" id="IPR002068">
    <property type="entry name" value="A-crystallin/Hsp20_dom"/>
</dbReference>
<dbReference type="Pfam" id="PF00011">
    <property type="entry name" value="HSP20"/>
    <property type="match status" value="1"/>
</dbReference>
<dbReference type="PANTHER" id="PTHR11527">
    <property type="entry name" value="HEAT-SHOCK PROTEIN 20 FAMILY MEMBER"/>
    <property type="match status" value="1"/>
</dbReference>
<evidence type="ECO:0000259" key="3">
    <source>
        <dbReference type="PROSITE" id="PS01031"/>
    </source>
</evidence>
<gene>
    <name evidence="4" type="ORF">FYJ24_04805</name>
</gene>
<evidence type="ECO:0000313" key="5">
    <source>
        <dbReference type="Proteomes" id="UP000470875"/>
    </source>
</evidence>
<organism evidence="4 5">
    <name type="scientific">Scrofimicrobium canadense</name>
    <dbReference type="NCBI Taxonomy" id="2652290"/>
    <lineage>
        <taxon>Bacteria</taxon>
        <taxon>Bacillati</taxon>
        <taxon>Actinomycetota</taxon>
        <taxon>Actinomycetes</taxon>
        <taxon>Actinomycetales</taxon>
        <taxon>Actinomycetaceae</taxon>
        <taxon>Scrofimicrobium</taxon>
    </lineage>
</organism>
<dbReference type="Gene3D" id="2.60.40.790">
    <property type="match status" value="1"/>
</dbReference>
<dbReference type="EMBL" id="VULO01000005">
    <property type="protein sequence ID" value="MSS84096.1"/>
    <property type="molecule type" value="Genomic_DNA"/>
</dbReference>
<keyword evidence="5" id="KW-1185">Reference proteome</keyword>
<proteinExistence type="inferred from homology"/>